<evidence type="ECO:0000256" key="1">
    <source>
        <dbReference type="ARBA" id="ARBA00005384"/>
    </source>
</evidence>
<dbReference type="GO" id="GO:0003824">
    <property type="term" value="F:catalytic activity"/>
    <property type="evidence" value="ECO:0007669"/>
    <property type="project" value="UniProtKB-ARBA"/>
</dbReference>
<dbReference type="SUPFAM" id="SSF53383">
    <property type="entry name" value="PLP-dependent transferases"/>
    <property type="match status" value="1"/>
</dbReference>
<dbReference type="SMART" id="SM00345">
    <property type="entry name" value="HTH_GNTR"/>
    <property type="match status" value="1"/>
</dbReference>
<dbReference type="GO" id="GO:0030170">
    <property type="term" value="F:pyridoxal phosphate binding"/>
    <property type="evidence" value="ECO:0007669"/>
    <property type="project" value="InterPro"/>
</dbReference>
<evidence type="ECO:0000313" key="8">
    <source>
        <dbReference type="Proteomes" id="UP000076603"/>
    </source>
</evidence>
<evidence type="ECO:0000256" key="3">
    <source>
        <dbReference type="ARBA" id="ARBA00023015"/>
    </source>
</evidence>
<evidence type="ECO:0000256" key="2">
    <source>
        <dbReference type="ARBA" id="ARBA00022898"/>
    </source>
</evidence>
<dbReference type="CDD" id="cd07377">
    <property type="entry name" value="WHTH_GntR"/>
    <property type="match status" value="1"/>
</dbReference>
<dbReference type="InterPro" id="IPR036390">
    <property type="entry name" value="WH_DNA-bd_sf"/>
</dbReference>
<dbReference type="InterPro" id="IPR051446">
    <property type="entry name" value="HTH_trans_reg/aminotransferase"/>
</dbReference>
<dbReference type="Gene3D" id="3.90.1150.10">
    <property type="entry name" value="Aspartate Aminotransferase, domain 1"/>
    <property type="match status" value="1"/>
</dbReference>
<dbReference type="GO" id="GO:0003700">
    <property type="term" value="F:DNA-binding transcription factor activity"/>
    <property type="evidence" value="ECO:0007669"/>
    <property type="project" value="InterPro"/>
</dbReference>
<protein>
    <submittedName>
        <fullName evidence="7">HTH-type transcriptional regulator NorG</fullName>
    </submittedName>
</protein>
<evidence type="ECO:0000256" key="5">
    <source>
        <dbReference type="ARBA" id="ARBA00023163"/>
    </source>
</evidence>
<dbReference type="Gene3D" id="3.40.640.10">
    <property type="entry name" value="Type I PLP-dependent aspartate aminotransferase-like (Major domain)"/>
    <property type="match status" value="1"/>
</dbReference>
<dbReference type="Gene3D" id="1.10.10.10">
    <property type="entry name" value="Winged helix-like DNA-binding domain superfamily/Winged helix DNA-binding domain"/>
    <property type="match status" value="1"/>
</dbReference>
<dbReference type="RefSeq" id="WP_066629884.1">
    <property type="nucleotide sequence ID" value="NZ_FQXL01000041.1"/>
</dbReference>
<keyword evidence="8" id="KW-1185">Reference proteome</keyword>
<evidence type="ECO:0000256" key="4">
    <source>
        <dbReference type="ARBA" id="ARBA00023125"/>
    </source>
</evidence>
<comment type="similarity">
    <text evidence="1">In the C-terminal section; belongs to the class-I pyridoxal-phosphate-dependent aminotransferase family.</text>
</comment>
<gene>
    <name evidence="7" type="primary">norG_3</name>
    <name evidence="7" type="ORF">CLMAG_55080</name>
</gene>
<keyword evidence="5" id="KW-0804">Transcription</keyword>
<dbReference type="InterPro" id="IPR036388">
    <property type="entry name" value="WH-like_DNA-bd_sf"/>
</dbReference>
<dbReference type="STRING" id="1121326.CLMAG_55080"/>
<evidence type="ECO:0000313" key="7">
    <source>
        <dbReference type="EMBL" id="KZL89285.1"/>
    </source>
</evidence>
<dbReference type="GO" id="GO:0003677">
    <property type="term" value="F:DNA binding"/>
    <property type="evidence" value="ECO:0007669"/>
    <property type="project" value="UniProtKB-KW"/>
</dbReference>
<dbReference type="PANTHER" id="PTHR46577:SF1">
    <property type="entry name" value="HTH-TYPE TRANSCRIPTIONAL REGULATORY PROTEIN GABR"/>
    <property type="match status" value="1"/>
</dbReference>
<accession>A0A162R1J7</accession>
<dbReference type="InterPro" id="IPR004839">
    <property type="entry name" value="Aminotransferase_I/II_large"/>
</dbReference>
<dbReference type="InterPro" id="IPR015422">
    <property type="entry name" value="PyrdxlP-dep_Trfase_small"/>
</dbReference>
<dbReference type="PROSITE" id="PS50949">
    <property type="entry name" value="HTH_GNTR"/>
    <property type="match status" value="1"/>
</dbReference>
<dbReference type="OrthoDB" id="9799482at2"/>
<dbReference type="PANTHER" id="PTHR46577">
    <property type="entry name" value="HTH-TYPE TRANSCRIPTIONAL REGULATORY PROTEIN GABR"/>
    <property type="match status" value="1"/>
</dbReference>
<dbReference type="InterPro" id="IPR000524">
    <property type="entry name" value="Tscrpt_reg_HTH_GntR"/>
</dbReference>
<dbReference type="InterPro" id="IPR015421">
    <property type="entry name" value="PyrdxlP-dep_Trfase_major"/>
</dbReference>
<dbReference type="AlphaFoldDB" id="A0A162R1J7"/>
<comment type="caution">
    <text evidence="7">The sequence shown here is derived from an EMBL/GenBank/DDBJ whole genome shotgun (WGS) entry which is preliminary data.</text>
</comment>
<dbReference type="CDD" id="cd00609">
    <property type="entry name" value="AAT_like"/>
    <property type="match status" value="1"/>
</dbReference>
<name>A0A162R1J7_9CLOT</name>
<organism evidence="7 8">
    <name type="scientific">Clostridium magnum DSM 2767</name>
    <dbReference type="NCBI Taxonomy" id="1121326"/>
    <lineage>
        <taxon>Bacteria</taxon>
        <taxon>Bacillati</taxon>
        <taxon>Bacillota</taxon>
        <taxon>Clostridia</taxon>
        <taxon>Eubacteriales</taxon>
        <taxon>Clostridiaceae</taxon>
        <taxon>Clostridium</taxon>
    </lineage>
</organism>
<dbReference type="PATRIC" id="fig|1121326.3.peg.5573"/>
<keyword evidence="4" id="KW-0238">DNA-binding</keyword>
<keyword evidence="2" id="KW-0663">Pyridoxal phosphate</keyword>
<dbReference type="InterPro" id="IPR015424">
    <property type="entry name" value="PyrdxlP-dep_Trfase"/>
</dbReference>
<sequence>MPVNSFDTYPMSWKPNKNELKRPVYLSLASLLEQDITSGFLAPGTKLPPQRELADFLDINFTTITRAYKICELKGLIYAVTGSGTFVAPNAAQSITISTDRIPHECIDLGFVASFEQTNNIVSEITKKVAKKSYLERLFNYNDPSGIPHHKKAGLNWMEPFGIYSDPEHMSIASGIQNAVTIATIALFEPGNRIATDLYTYSNFIELAKMLHIQLVPIPGDQHGMLPDELENQCRNTDIYGIYLMPSCCNPTTIMISDARKHELASVIRKYNLILLEDDFHGFLTAGIIPDYKQPMFNLLPEQTVYICGTSKSICSGLRVAYMVYGDNFRTKILEAMFNINVKTSSLDAEIITELILSGKALDIVSQKKQLLQAANAIYKECFSEYELMGHPLSFYRWLPLKKQYDATHLESNLERLGIHVFHSNRFLSGKTSSNHYLRVALSSATTFDELKAGLETLKQSLI</sequence>
<dbReference type="EMBL" id="LWAE01000010">
    <property type="protein sequence ID" value="KZL89285.1"/>
    <property type="molecule type" value="Genomic_DNA"/>
</dbReference>
<dbReference type="Pfam" id="PF00392">
    <property type="entry name" value="GntR"/>
    <property type="match status" value="1"/>
</dbReference>
<dbReference type="Proteomes" id="UP000076603">
    <property type="component" value="Unassembled WGS sequence"/>
</dbReference>
<dbReference type="SUPFAM" id="SSF46785">
    <property type="entry name" value="Winged helix' DNA-binding domain"/>
    <property type="match status" value="1"/>
</dbReference>
<evidence type="ECO:0000259" key="6">
    <source>
        <dbReference type="PROSITE" id="PS50949"/>
    </source>
</evidence>
<feature type="domain" description="HTH gntR-type" evidence="6">
    <location>
        <begin position="22"/>
        <end position="90"/>
    </location>
</feature>
<dbReference type="Pfam" id="PF00155">
    <property type="entry name" value="Aminotran_1_2"/>
    <property type="match status" value="1"/>
</dbReference>
<keyword evidence="3" id="KW-0805">Transcription regulation</keyword>
<proteinExistence type="inferred from homology"/>
<reference evidence="7 8" key="1">
    <citation type="submission" date="2016-04" db="EMBL/GenBank/DDBJ databases">
        <title>Genome sequence of Clostridium magnum DSM 2767.</title>
        <authorList>
            <person name="Poehlein A."/>
            <person name="Uhlig R."/>
            <person name="Fischer R."/>
            <person name="Bahl H."/>
            <person name="Daniel R."/>
        </authorList>
    </citation>
    <scope>NUCLEOTIDE SEQUENCE [LARGE SCALE GENOMIC DNA]</scope>
    <source>
        <strain evidence="7 8">DSM 2767</strain>
    </source>
</reference>